<reference evidence="2 3" key="1">
    <citation type="submission" date="2019-01" db="EMBL/GenBank/DDBJ databases">
        <title>Sequencing the genomes of 1000 actinobacteria strains.</title>
        <authorList>
            <person name="Klenk H.-P."/>
        </authorList>
    </citation>
    <scope>NUCLEOTIDE SEQUENCE [LARGE SCALE GENOMIC DNA]</scope>
    <source>
        <strain evidence="2 3">DSM 43925</strain>
    </source>
</reference>
<sequence>MVKDNFDKGADLERRVGRVEFGDGSLVRLRWPVVQHTNRRRLITDVDVFTLDFDSRLRPSIGIIECKSTRGRAGEHDRLLWLAGLRVLVRASSARLVRDAVSPEGRDLARQLGVEVMASRELQRREESHGWLPYSFATVGNESYVSATREADAQFKTVGSIPADLVSYIRHDSLISPPHRILGSILTLAEILREGVVLPQPAGMILAADTLVALLVSALRSARRLDQLGPDGMRREIEDGLATGNPHDRSIIRIVDLADRLLREQIATLQKKYASAGAQPVEHYTPSLREHVTFTPDWLTRFYDLSERLWHRPDLARELPQTVDLICYDALLGNSNWKSQAFSHLFSLEHRQLLVVAVDTLRAAAPELASYLSGILDISFNMAPVPPRNVVRRNPLIKDSNEGDDGDGTQQELPV</sequence>
<keyword evidence="3" id="KW-1185">Reference proteome</keyword>
<dbReference type="Proteomes" id="UP000284824">
    <property type="component" value="Unassembled WGS sequence"/>
</dbReference>
<name>A0A438MKD6_9ACTN</name>
<feature type="region of interest" description="Disordered" evidence="1">
    <location>
        <begin position="392"/>
        <end position="415"/>
    </location>
</feature>
<comment type="caution">
    <text evidence="2">The sequence shown here is derived from an EMBL/GenBank/DDBJ whole genome shotgun (WGS) entry which is preliminary data.</text>
</comment>
<accession>A0A438MKD6</accession>
<gene>
    <name evidence="2" type="ORF">EDD27_8956</name>
</gene>
<evidence type="ECO:0000313" key="3">
    <source>
        <dbReference type="Proteomes" id="UP000284824"/>
    </source>
</evidence>
<evidence type="ECO:0000256" key="1">
    <source>
        <dbReference type="SAM" id="MobiDB-lite"/>
    </source>
</evidence>
<dbReference type="AlphaFoldDB" id="A0A438MKD6"/>
<protein>
    <submittedName>
        <fullName evidence="2">Uncharacterized protein</fullName>
    </submittedName>
</protein>
<dbReference type="EMBL" id="SAUN01000001">
    <property type="protein sequence ID" value="RVX46106.1"/>
    <property type="molecule type" value="Genomic_DNA"/>
</dbReference>
<proteinExistence type="predicted"/>
<evidence type="ECO:0000313" key="2">
    <source>
        <dbReference type="EMBL" id="RVX46106.1"/>
    </source>
</evidence>
<organism evidence="2 3">
    <name type="scientific">Nonomuraea polychroma</name>
    <dbReference type="NCBI Taxonomy" id="46176"/>
    <lineage>
        <taxon>Bacteria</taxon>
        <taxon>Bacillati</taxon>
        <taxon>Actinomycetota</taxon>
        <taxon>Actinomycetes</taxon>
        <taxon>Streptosporangiales</taxon>
        <taxon>Streptosporangiaceae</taxon>
        <taxon>Nonomuraea</taxon>
    </lineage>
</organism>